<dbReference type="Gene3D" id="1.10.287.540">
    <property type="entry name" value="Helix hairpin bin"/>
    <property type="match status" value="1"/>
</dbReference>
<sequence length="216" mass="24235">MSSLQESLEKLKGFNVNDLDFENIGSWPLVVKAILCVVAFCLVIFFGYNFHLKDLGRTLLIEEDIERELKDEFKTKAFMAANLHAYRAQMKEMEISFSALVRQLPSDTEVPGLLEDITYTGLGAGLTIDSISLQPEVTHEFYIELPINVSVRGDYHDIGTFVSGVAGLPRIVTLHDFTIKEAHSNVGLAMEIQAKTYRYNDKVEEGEQQGEADGRL</sequence>
<keyword evidence="1" id="KW-1133">Transmembrane helix</keyword>
<comment type="caution">
    <text evidence="2">The sequence shown here is derived from an EMBL/GenBank/DDBJ whole genome shotgun (WGS) entry which is preliminary data.</text>
</comment>
<reference evidence="2 3" key="1">
    <citation type="submission" date="2022-05" db="EMBL/GenBank/DDBJ databases">
        <authorList>
            <person name="Park J.-S."/>
        </authorList>
    </citation>
    <scope>NUCLEOTIDE SEQUENCE [LARGE SCALE GENOMIC DNA]</scope>
    <source>
        <strain evidence="2 3">2012CJ34-2</strain>
    </source>
</reference>
<keyword evidence="1" id="KW-0812">Transmembrane</keyword>
<keyword evidence="1" id="KW-0472">Membrane</keyword>
<dbReference type="Pfam" id="PF04350">
    <property type="entry name" value="PilO"/>
    <property type="match status" value="1"/>
</dbReference>
<dbReference type="PIRSF" id="PIRSF016482">
    <property type="entry name" value="PilO"/>
    <property type="match status" value="1"/>
</dbReference>
<keyword evidence="3" id="KW-1185">Reference proteome</keyword>
<protein>
    <submittedName>
        <fullName evidence="2">Type 4a pilus biogenesis protein PilO</fullName>
    </submittedName>
</protein>
<dbReference type="InterPro" id="IPR014717">
    <property type="entry name" value="Transl_elong_EF1B/ribsomal_bS6"/>
</dbReference>
<dbReference type="PANTHER" id="PTHR39555">
    <property type="entry name" value="FIMBRIAL ASSEMBLY PROTEIN PILO-LIKE PROTEIN-RELATED"/>
    <property type="match status" value="1"/>
</dbReference>
<dbReference type="Gene3D" id="3.30.70.60">
    <property type="match status" value="1"/>
</dbReference>
<accession>A0ABT0PGT1</accession>
<evidence type="ECO:0000256" key="1">
    <source>
        <dbReference type="SAM" id="Phobius"/>
    </source>
</evidence>
<dbReference type="RefSeq" id="WP_249699835.1">
    <property type="nucleotide sequence ID" value="NZ_JAMFLX010000014.1"/>
</dbReference>
<name>A0ABT0PGT1_9GAMM</name>
<feature type="transmembrane region" description="Helical" evidence="1">
    <location>
        <begin position="29"/>
        <end position="50"/>
    </location>
</feature>
<dbReference type="Proteomes" id="UP001203338">
    <property type="component" value="Unassembled WGS sequence"/>
</dbReference>
<evidence type="ECO:0000313" key="2">
    <source>
        <dbReference type="EMBL" id="MCL6270589.1"/>
    </source>
</evidence>
<dbReference type="PANTHER" id="PTHR39555:SF1">
    <property type="entry name" value="TYPE IV PILUS INNER MEMBRANE COMPONENT PILO"/>
    <property type="match status" value="1"/>
</dbReference>
<evidence type="ECO:0000313" key="3">
    <source>
        <dbReference type="Proteomes" id="UP001203338"/>
    </source>
</evidence>
<organism evidence="2 3">
    <name type="scientific">Parendozoicomonas callyspongiae</name>
    <dbReference type="NCBI Taxonomy" id="2942213"/>
    <lineage>
        <taxon>Bacteria</taxon>
        <taxon>Pseudomonadati</taxon>
        <taxon>Pseudomonadota</taxon>
        <taxon>Gammaproteobacteria</taxon>
        <taxon>Oceanospirillales</taxon>
        <taxon>Endozoicomonadaceae</taxon>
        <taxon>Parendozoicomonas</taxon>
    </lineage>
</organism>
<proteinExistence type="predicted"/>
<dbReference type="InterPro" id="IPR007445">
    <property type="entry name" value="PilO"/>
</dbReference>
<gene>
    <name evidence="2" type="primary">pilO</name>
    <name evidence="2" type="ORF">M3P05_11705</name>
</gene>
<dbReference type="EMBL" id="JAMFLX010000014">
    <property type="protein sequence ID" value="MCL6270589.1"/>
    <property type="molecule type" value="Genomic_DNA"/>
</dbReference>